<evidence type="ECO:0000313" key="1">
    <source>
        <dbReference type="Proteomes" id="UP000694924"/>
    </source>
</evidence>
<dbReference type="Proteomes" id="UP000694924">
    <property type="component" value="Unplaced"/>
</dbReference>
<keyword evidence="1" id="KW-1185">Reference proteome</keyword>
<reference evidence="2" key="1">
    <citation type="submission" date="2025-08" db="UniProtKB">
        <authorList>
            <consortium name="RefSeq"/>
        </authorList>
    </citation>
    <scope>IDENTIFICATION</scope>
    <source>
        <tissue evidence="2">Whole body</tissue>
    </source>
</reference>
<name>A0ABM1IKN0_POLDO</name>
<gene>
    <name evidence="2" type="primary">LOC107068641</name>
</gene>
<accession>A0ABM1IKN0</accession>
<dbReference type="PANTHER" id="PTHR22954:SF3">
    <property type="entry name" value="PROTEIN CBG08539"/>
    <property type="match status" value="1"/>
</dbReference>
<dbReference type="GeneID" id="107068641"/>
<evidence type="ECO:0000313" key="2">
    <source>
        <dbReference type="RefSeq" id="XP_015180767.1"/>
    </source>
</evidence>
<dbReference type="RefSeq" id="XP_015180767.1">
    <property type="nucleotide sequence ID" value="XM_015325281.1"/>
</dbReference>
<organism evidence="1 2">
    <name type="scientific">Polistes dominula</name>
    <name type="common">European paper wasp</name>
    <name type="synonym">Vespa dominula</name>
    <dbReference type="NCBI Taxonomy" id="743375"/>
    <lineage>
        <taxon>Eukaryota</taxon>
        <taxon>Metazoa</taxon>
        <taxon>Ecdysozoa</taxon>
        <taxon>Arthropoda</taxon>
        <taxon>Hexapoda</taxon>
        <taxon>Insecta</taxon>
        <taxon>Pterygota</taxon>
        <taxon>Neoptera</taxon>
        <taxon>Endopterygota</taxon>
        <taxon>Hymenoptera</taxon>
        <taxon>Apocrita</taxon>
        <taxon>Aculeata</taxon>
        <taxon>Vespoidea</taxon>
        <taxon>Vespidae</taxon>
        <taxon>Polistinae</taxon>
        <taxon>Polistini</taxon>
        <taxon>Polistes</taxon>
    </lineage>
</organism>
<dbReference type="Pfam" id="PF03564">
    <property type="entry name" value="DUF1759"/>
    <property type="match status" value="1"/>
</dbReference>
<dbReference type="PANTHER" id="PTHR22954">
    <property type="entry name" value="RETROVIRAL PROTEASE-RELATED"/>
    <property type="match status" value="1"/>
</dbReference>
<dbReference type="InterPro" id="IPR005312">
    <property type="entry name" value="DUF1759"/>
</dbReference>
<protein>
    <submittedName>
        <fullName evidence="2">Uncharacterized protein LOC107068641</fullName>
    </submittedName>
</protein>
<proteinExistence type="predicted"/>
<sequence>MRVSHVKKYVDEQMELIKIINDAITNLTRVGEENISLQLVEARKTALQESWSKFSITLDAIKIAIRQLSEDKKEDVLKLSYSKDDFYRAAYDTYLEALERMNTLYDQRNQAEIRSSLTSHIEFPVHHYGPRLPSLDLPKFNGVPSEWLQFKDMFNSMVINNSSLSAIWKLHYLKQSLTSPAADFLKNTALTTDNFQRSWDALVSFYENKQLLVNSALLSLLTMKKMTKESAAEMQSLYSTIIQIYRTLETLGRPVETWDDFLVFIAVQRLDQESVKAWELHLGSTKDPPTWKQFMEFLISRLLTLQAVKKSRKPGPQHNPRVTMVHYASRDQNTSKKVQIAPEITIYLNA</sequence>